<evidence type="ECO:0000313" key="2">
    <source>
        <dbReference type="Proteomes" id="UP000019140"/>
    </source>
</evidence>
<reference evidence="1 2" key="1">
    <citation type="journal article" date="2014" name="Nature">
        <title>An environmental bacterial taxon with a large and distinct metabolic repertoire.</title>
        <authorList>
            <person name="Wilson M.C."/>
            <person name="Mori T."/>
            <person name="Ruckert C."/>
            <person name="Uria A.R."/>
            <person name="Helf M.J."/>
            <person name="Takada K."/>
            <person name="Gernert C."/>
            <person name="Steffens U.A."/>
            <person name="Heycke N."/>
            <person name="Schmitt S."/>
            <person name="Rinke C."/>
            <person name="Helfrich E.J."/>
            <person name="Brachmann A.O."/>
            <person name="Gurgui C."/>
            <person name="Wakimoto T."/>
            <person name="Kracht M."/>
            <person name="Crusemann M."/>
            <person name="Hentschel U."/>
            <person name="Abe I."/>
            <person name="Matsunaga S."/>
            <person name="Kalinowski J."/>
            <person name="Takeyama H."/>
            <person name="Piel J."/>
        </authorList>
    </citation>
    <scope>NUCLEOTIDE SEQUENCE [LARGE SCALE GENOMIC DNA]</scope>
    <source>
        <strain evidence="2">TSY2</strain>
    </source>
</reference>
<comment type="caution">
    <text evidence="1">The sequence shown here is derived from an EMBL/GenBank/DDBJ whole genome shotgun (WGS) entry which is preliminary data.</text>
</comment>
<proteinExistence type="predicted"/>
<sequence length="137" mass="16427">MNLSVDYLVLFAQDIRLMARTRDIFIASGLPMEIFTKEVALLLDIELQLQSDREEMFSEFRDQHIVLTLGTHEMENDREMHFEDYRYHISIRALNIKNEQQRTKWCQEFADTVYKKLKATRKYPLMLVDMSRFLSAK</sequence>
<organism evidence="1 2">
    <name type="scientific">Candidatus Entotheonella gemina</name>
    <dbReference type="NCBI Taxonomy" id="1429439"/>
    <lineage>
        <taxon>Bacteria</taxon>
        <taxon>Pseudomonadati</taxon>
        <taxon>Nitrospinota/Tectimicrobiota group</taxon>
        <taxon>Candidatus Tectimicrobiota</taxon>
        <taxon>Candidatus Entotheonellia</taxon>
        <taxon>Candidatus Entotheonellales</taxon>
        <taxon>Candidatus Entotheonellaceae</taxon>
        <taxon>Candidatus Entotheonella</taxon>
    </lineage>
</organism>
<protein>
    <submittedName>
        <fullName evidence="1">Uncharacterized protein</fullName>
    </submittedName>
</protein>
<dbReference type="EMBL" id="AZHX01000760">
    <property type="protein sequence ID" value="ETX06203.1"/>
    <property type="molecule type" value="Genomic_DNA"/>
</dbReference>
<gene>
    <name evidence="1" type="ORF">ETSY2_18535</name>
</gene>
<dbReference type="HOGENOM" id="CLU_1968501_0_0_7"/>
<name>W4M7P7_9BACT</name>
<evidence type="ECO:0000313" key="1">
    <source>
        <dbReference type="EMBL" id="ETX06203.1"/>
    </source>
</evidence>
<dbReference type="AlphaFoldDB" id="W4M7P7"/>
<dbReference type="Proteomes" id="UP000019140">
    <property type="component" value="Unassembled WGS sequence"/>
</dbReference>
<keyword evidence="2" id="KW-1185">Reference proteome</keyword>
<accession>W4M7P7</accession>